<gene>
    <name evidence="2" type="ORF">K431DRAFT_217958</name>
</gene>
<dbReference type="AlphaFoldDB" id="A0A9P4USZ0"/>
<keyword evidence="1" id="KW-0472">Membrane</keyword>
<protein>
    <submittedName>
        <fullName evidence="2">Uncharacterized protein</fullName>
    </submittedName>
</protein>
<feature type="transmembrane region" description="Helical" evidence="1">
    <location>
        <begin position="6"/>
        <end position="29"/>
    </location>
</feature>
<dbReference type="OrthoDB" id="4083871at2759"/>
<dbReference type="Proteomes" id="UP000799441">
    <property type="component" value="Unassembled WGS sequence"/>
</dbReference>
<name>A0A9P4USZ0_9PEZI</name>
<accession>A0A9P4USZ0</accession>
<dbReference type="PANTHER" id="PTHR42077:SF1">
    <property type="entry name" value="YALI0F30239P"/>
    <property type="match status" value="1"/>
</dbReference>
<reference evidence="2" key="1">
    <citation type="journal article" date="2020" name="Stud. Mycol.">
        <title>101 Dothideomycetes genomes: a test case for predicting lifestyles and emergence of pathogens.</title>
        <authorList>
            <person name="Haridas S."/>
            <person name="Albert R."/>
            <person name="Binder M."/>
            <person name="Bloem J."/>
            <person name="Labutti K."/>
            <person name="Salamov A."/>
            <person name="Andreopoulos B."/>
            <person name="Baker S."/>
            <person name="Barry K."/>
            <person name="Bills G."/>
            <person name="Bluhm B."/>
            <person name="Cannon C."/>
            <person name="Castanera R."/>
            <person name="Culley D."/>
            <person name="Daum C."/>
            <person name="Ezra D."/>
            <person name="Gonzalez J."/>
            <person name="Henrissat B."/>
            <person name="Kuo A."/>
            <person name="Liang C."/>
            <person name="Lipzen A."/>
            <person name="Lutzoni F."/>
            <person name="Magnuson J."/>
            <person name="Mondo S."/>
            <person name="Nolan M."/>
            <person name="Ohm R."/>
            <person name="Pangilinan J."/>
            <person name="Park H.-J."/>
            <person name="Ramirez L."/>
            <person name="Alfaro M."/>
            <person name="Sun H."/>
            <person name="Tritt A."/>
            <person name="Yoshinaga Y."/>
            <person name="Zwiers L.-H."/>
            <person name="Turgeon B."/>
            <person name="Goodwin S."/>
            <person name="Spatafora J."/>
            <person name="Crous P."/>
            <person name="Grigoriev I."/>
        </authorList>
    </citation>
    <scope>NUCLEOTIDE SEQUENCE</scope>
    <source>
        <strain evidence="2">CBS 116435</strain>
    </source>
</reference>
<organism evidence="2 3">
    <name type="scientific">Polychaeton citri CBS 116435</name>
    <dbReference type="NCBI Taxonomy" id="1314669"/>
    <lineage>
        <taxon>Eukaryota</taxon>
        <taxon>Fungi</taxon>
        <taxon>Dikarya</taxon>
        <taxon>Ascomycota</taxon>
        <taxon>Pezizomycotina</taxon>
        <taxon>Dothideomycetes</taxon>
        <taxon>Dothideomycetidae</taxon>
        <taxon>Capnodiales</taxon>
        <taxon>Capnodiaceae</taxon>
        <taxon>Polychaeton</taxon>
    </lineage>
</organism>
<keyword evidence="1" id="KW-1133">Transmembrane helix</keyword>
<dbReference type="PANTHER" id="PTHR42077">
    <property type="entry name" value="YALI0F30239P"/>
    <property type="match status" value="1"/>
</dbReference>
<evidence type="ECO:0000313" key="2">
    <source>
        <dbReference type="EMBL" id="KAF2724213.1"/>
    </source>
</evidence>
<evidence type="ECO:0000313" key="3">
    <source>
        <dbReference type="Proteomes" id="UP000799441"/>
    </source>
</evidence>
<sequence length="74" mass="8342">MANGFTSILPLIILFALVGGLAFVGYGIYNWSQELGERANKKMEKKHMSFTKDGGLRVGVKEMRNEDYADRTQK</sequence>
<keyword evidence="1" id="KW-0812">Transmembrane</keyword>
<keyword evidence="3" id="KW-1185">Reference proteome</keyword>
<comment type="caution">
    <text evidence="2">The sequence shown here is derived from an EMBL/GenBank/DDBJ whole genome shotgun (WGS) entry which is preliminary data.</text>
</comment>
<dbReference type="EMBL" id="MU003772">
    <property type="protein sequence ID" value="KAF2724213.1"/>
    <property type="molecule type" value="Genomic_DNA"/>
</dbReference>
<evidence type="ECO:0000256" key="1">
    <source>
        <dbReference type="SAM" id="Phobius"/>
    </source>
</evidence>
<proteinExistence type="predicted"/>